<dbReference type="Proteomes" id="UP001182556">
    <property type="component" value="Unassembled WGS sequence"/>
</dbReference>
<reference evidence="4" key="1">
    <citation type="submission" date="2023-02" db="EMBL/GenBank/DDBJ databases">
        <title>Identification and recombinant expression of a fungal hydrolase from Papiliotrema laurentii that hydrolyzes apple cutin and clears colloidal polyester polyurethane.</title>
        <authorList>
            <consortium name="DOE Joint Genome Institute"/>
            <person name="Roman V.A."/>
            <person name="Bojanowski C."/>
            <person name="Crable B.R."/>
            <person name="Wagner D.N."/>
            <person name="Hung C.S."/>
            <person name="Nadeau L.J."/>
            <person name="Schratz L."/>
            <person name="Haridas S."/>
            <person name="Pangilinan J."/>
            <person name="Lipzen A."/>
            <person name="Na H."/>
            <person name="Yan M."/>
            <person name="Ng V."/>
            <person name="Grigoriev I.V."/>
            <person name="Spatafora J.W."/>
            <person name="Barlow D."/>
            <person name="Biffinger J."/>
            <person name="Kelley-Loughnane N."/>
            <person name="Varaljay V.A."/>
            <person name="Crookes-Goodson W.J."/>
        </authorList>
    </citation>
    <scope>NUCLEOTIDE SEQUENCE</scope>
    <source>
        <strain evidence="4">5307AH</strain>
    </source>
</reference>
<evidence type="ECO:0000256" key="2">
    <source>
        <dbReference type="ARBA" id="ARBA00023054"/>
    </source>
</evidence>
<name>A0AAD9FX12_PAPLA</name>
<feature type="coiled-coil region" evidence="3">
    <location>
        <begin position="122"/>
        <end position="173"/>
    </location>
</feature>
<dbReference type="Pfam" id="PF07047">
    <property type="entry name" value="OPA3"/>
    <property type="match status" value="2"/>
</dbReference>
<organism evidence="4 5">
    <name type="scientific">Papiliotrema laurentii</name>
    <name type="common">Cryptococcus laurentii</name>
    <dbReference type="NCBI Taxonomy" id="5418"/>
    <lineage>
        <taxon>Eukaryota</taxon>
        <taxon>Fungi</taxon>
        <taxon>Dikarya</taxon>
        <taxon>Basidiomycota</taxon>
        <taxon>Agaricomycotina</taxon>
        <taxon>Tremellomycetes</taxon>
        <taxon>Tremellales</taxon>
        <taxon>Rhynchogastremaceae</taxon>
        <taxon>Papiliotrema</taxon>
    </lineage>
</organism>
<gene>
    <name evidence="4" type="ORF">DB88DRAFT_515824</name>
</gene>
<evidence type="ECO:0000313" key="5">
    <source>
        <dbReference type="Proteomes" id="UP001182556"/>
    </source>
</evidence>
<dbReference type="GO" id="GO:0019216">
    <property type="term" value="P:regulation of lipid metabolic process"/>
    <property type="evidence" value="ECO:0007669"/>
    <property type="project" value="TreeGrafter"/>
</dbReference>
<evidence type="ECO:0000256" key="1">
    <source>
        <dbReference type="ARBA" id="ARBA00007584"/>
    </source>
</evidence>
<dbReference type="AlphaFoldDB" id="A0AAD9FX12"/>
<protein>
    <submittedName>
        <fullName evidence="4">Optic atrophy 3 protein-domain-containing protein</fullName>
    </submittedName>
</protein>
<accession>A0AAD9FX12</accession>
<comment type="similarity">
    <text evidence="1">Belongs to the OPA3 family.</text>
</comment>
<dbReference type="InterPro" id="IPR010754">
    <property type="entry name" value="OPA3-like"/>
</dbReference>
<comment type="caution">
    <text evidence="4">The sequence shown here is derived from an EMBL/GenBank/DDBJ whole genome shotgun (WGS) entry which is preliminary data.</text>
</comment>
<keyword evidence="2 3" id="KW-0175">Coiled coil</keyword>
<dbReference type="EMBL" id="JAODAN010000001">
    <property type="protein sequence ID" value="KAK1927597.1"/>
    <property type="molecule type" value="Genomic_DNA"/>
</dbReference>
<dbReference type="PANTHER" id="PTHR12499">
    <property type="entry name" value="OPTIC ATROPHY 3 PROTEIN OPA3"/>
    <property type="match status" value="1"/>
</dbReference>
<evidence type="ECO:0000313" key="4">
    <source>
        <dbReference type="EMBL" id="KAK1927597.1"/>
    </source>
</evidence>
<keyword evidence="5" id="KW-1185">Reference proteome</keyword>
<sequence>MASIKIFSLAVKTLAKPIANTIKAQATQHEAFKNICIGLAQVGERVTRTERIAYLPQRMHRAEARMRMGLLNEEAKNIKPLNDTRAVQNGATTLAESFLFFVGAGLVLGESYRSSRNNAKRRDDVAERLETLETELGKLQGVLGSDGSLEQSLADLRQQNERLQLVLETVVSNGLKAGWSALGHGEETGHVLPLLQANKDLRVEQAETADPGLQLKTCMSLHTPRAELGGESDLSGAADRWNDARRIPGLGDDESVYLSLFGLLHVRDTAWTKAREWIALPRSRCDVCSRTEGPDAFIEGARVRGEDRGSVVPHSENTGRTWVQLRKSVPLQFCRARVPDPFFAWDPPSPLSLTLPA</sequence>
<dbReference type="PANTHER" id="PTHR12499:SF0">
    <property type="entry name" value="OPTIC ATROPHY 3 PROTEIN"/>
    <property type="match status" value="1"/>
</dbReference>
<dbReference type="GO" id="GO:0005739">
    <property type="term" value="C:mitochondrion"/>
    <property type="evidence" value="ECO:0007669"/>
    <property type="project" value="TreeGrafter"/>
</dbReference>
<evidence type="ECO:0000256" key="3">
    <source>
        <dbReference type="SAM" id="Coils"/>
    </source>
</evidence>
<proteinExistence type="inferred from homology"/>